<keyword evidence="3" id="KW-1185">Reference proteome</keyword>
<dbReference type="GO" id="GO:0016491">
    <property type="term" value="F:oxidoreductase activity"/>
    <property type="evidence" value="ECO:0007669"/>
    <property type="project" value="InterPro"/>
</dbReference>
<dbReference type="Proteomes" id="UP000759131">
    <property type="component" value="Unassembled WGS sequence"/>
</dbReference>
<dbReference type="EMBL" id="OC855216">
    <property type="protein sequence ID" value="CAD7621522.1"/>
    <property type="molecule type" value="Genomic_DNA"/>
</dbReference>
<dbReference type="Pfam" id="PF00264">
    <property type="entry name" value="Tyrosinase"/>
    <property type="match status" value="1"/>
</dbReference>
<name>A0A7R9KEZ6_9ACAR</name>
<evidence type="ECO:0000313" key="2">
    <source>
        <dbReference type="EMBL" id="CAD7621522.1"/>
    </source>
</evidence>
<evidence type="ECO:0000259" key="1">
    <source>
        <dbReference type="Pfam" id="PF00264"/>
    </source>
</evidence>
<dbReference type="InterPro" id="IPR008922">
    <property type="entry name" value="Di-copper_centre_dom_sf"/>
</dbReference>
<dbReference type="OrthoDB" id="6132182at2759"/>
<dbReference type="SUPFAM" id="SSF48056">
    <property type="entry name" value="Di-copper centre-containing domain"/>
    <property type="match status" value="1"/>
</dbReference>
<dbReference type="EMBL" id="CAJPIZ010000641">
    <property type="protein sequence ID" value="CAG2101952.1"/>
    <property type="molecule type" value="Genomic_DNA"/>
</dbReference>
<organism evidence="2">
    <name type="scientific">Medioppia subpectinata</name>
    <dbReference type="NCBI Taxonomy" id="1979941"/>
    <lineage>
        <taxon>Eukaryota</taxon>
        <taxon>Metazoa</taxon>
        <taxon>Ecdysozoa</taxon>
        <taxon>Arthropoda</taxon>
        <taxon>Chelicerata</taxon>
        <taxon>Arachnida</taxon>
        <taxon>Acari</taxon>
        <taxon>Acariformes</taxon>
        <taxon>Sarcoptiformes</taxon>
        <taxon>Oribatida</taxon>
        <taxon>Brachypylina</taxon>
        <taxon>Oppioidea</taxon>
        <taxon>Oppiidae</taxon>
        <taxon>Medioppia</taxon>
    </lineage>
</organism>
<protein>
    <recommendedName>
        <fullName evidence="1">Tyrosinase copper-binding domain-containing protein</fullName>
    </recommendedName>
</protein>
<gene>
    <name evidence="2" type="ORF">OSB1V03_LOCUS1993</name>
</gene>
<reference evidence="2" key="1">
    <citation type="submission" date="2020-11" db="EMBL/GenBank/DDBJ databases">
        <authorList>
            <person name="Tran Van P."/>
        </authorList>
    </citation>
    <scope>NUCLEOTIDE SEQUENCE</scope>
</reference>
<sequence>MDRQTDSQCEQTITKGCTHRTNFTNQELDRVRDWIQRKYMTEAFIKPNITPCRRLYVRKDFKCMTEGERMAFIRAVRQVYLNGVMDRLADIHVGYWGAIHKTAELIPSHRVLLNELEKELMKVDPSVTLPYWV</sequence>
<dbReference type="Gene3D" id="1.10.1280.10">
    <property type="entry name" value="Di-copper center containing domain from catechol oxidase"/>
    <property type="match status" value="1"/>
</dbReference>
<dbReference type="InterPro" id="IPR002227">
    <property type="entry name" value="Tyrosinase_Cu-bd"/>
</dbReference>
<dbReference type="AlphaFoldDB" id="A0A7R9KEZ6"/>
<evidence type="ECO:0000313" key="3">
    <source>
        <dbReference type="Proteomes" id="UP000759131"/>
    </source>
</evidence>
<feature type="domain" description="Tyrosinase copper-binding" evidence="1">
    <location>
        <begin position="85"/>
        <end position="132"/>
    </location>
</feature>
<proteinExistence type="predicted"/>
<accession>A0A7R9KEZ6</accession>